<dbReference type="EMBL" id="KE344097">
    <property type="protein sequence ID" value="EXB53585.1"/>
    <property type="molecule type" value="Genomic_DNA"/>
</dbReference>
<sequence length="65" mass="7121">MEGSRLFRGGPKTIPRKQEKKIPSHAKSPTHPSTITTTTGPLSDVATLTMKLSIVMIYIDNLAEK</sequence>
<evidence type="ECO:0000256" key="1">
    <source>
        <dbReference type="SAM" id="MobiDB-lite"/>
    </source>
</evidence>
<accession>W9R0L9</accession>
<protein>
    <submittedName>
        <fullName evidence="2">Uncharacterized protein</fullName>
    </submittedName>
</protein>
<feature type="region of interest" description="Disordered" evidence="1">
    <location>
        <begin position="1"/>
        <end position="41"/>
    </location>
</feature>
<evidence type="ECO:0000313" key="2">
    <source>
        <dbReference type="EMBL" id="EXB53585.1"/>
    </source>
</evidence>
<proteinExistence type="predicted"/>
<dbReference type="AlphaFoldDB" id="W9R0L9"/>
<feature type="compositionally biased region" description="Low complexity" evidence="1">
    <location>
        <begin position="29"/>
        <end position="41"/>
    </location>
</feature>
<name>W9R0L9_9ROSA</name>
<keyword evidence="3" id="KW-1185">Reference proteome</keyword>
<gene>
    <name evidence="2" type="ORF">L484_009325</name>
</gene>
<reference evidence="3" key="1">
    <citation type="submission" date="2013-01" db="EMBL/GenBank/DDBJ databases">
        <title>Draft Genome Sequence of a Mulberry Tree, Morus notabilis C.K. Schneid.</title>
        <authorList>
            <person name="He N."/>
            <person name="Zhao S."/>
        </authorList>
    </citation>
    <scope>NUCLEOTIDE SEQUENCE</scope>
</reference>
<dbReference type="Proteomes" id="UP000030645">
    <property type="component" value="Unassembled WGS sequence"/>
</dbReference>
<evidence type="ECO:0000313" key="3">
    <source>
        <dbReference type="Proteomes" id="UP000030645"/>
    </source>
</evidence>
<organism evidence="2 3">
    <name type="scientific">Morus notabilis</name>
    <dbReference type="NCBI Taxonomy" id="981085"/>
    <lineage>
        <taxon>Eukaryota</taxon>
        <taxon>Viridiplantae</taxon>
        <taxon>Streptophyta</taxon>
        <taxon>Embryophyta</taxon>
        <taxon>Tracheophyta</taxon>
        <taxon>Spermatophyta</taxon>
        <taxon>Magnoliopsida</taxon>
        <taxon>eudicotyledons</taxon>
        <taxon>Gunneridae</taxon>
        <taxon>Pentapetalae</taxon>
        <taxon>rosids</taxon>
        <taxon>fabids</taxon>
        <taxon>Rosales</taxon>
        <taxon>Moraceae</taxon>
        <taxon>Moreae</taxon>
        <taxon>Morus</taxon>
    </lineage>
</organism>